<evidence type="ECO:0000256" key="1">
    <source>
        <dbReference type="SAM" id="MobiDB-lite"/>
    </source>
</evidence>
<feature type="compositionally biased region" description="Low complexity" evidence="1">
    <location>
        <begin position="1"/>
        <end position="38"/>
    </location>
</feature>
<dbReference type="AlphaFoldDB" id="A0AAX3LS16"/>
<sequence>MPDNNTTQTQSAAAKEQATAAKDKAAAAASNAAESAKAQARDVADTVSAEATNYAYQARDTAADEVKGVASALRTAADELRSGSPQERSFSQLADGLADVSDSMRDKDLGEMMGDLNGFAKRNPMVFLGGAALLGFVATRFAKASSDRPQGGYGGTGVEYDDDDRIDRPMTGTPPTGAASTVPGRTAAQPTTQPAAPNVVTGDKV</sequence>
<proteinExistence type="predicted"/>
<evidence type="ECO:0000313" key="2">
    <source>
        <dbReference type="EMBL" id="WCE71529.1"/>
    </source>
</evidence>
<organism evidence="2 3">
    <name type="scientific">Sulfitobacter faviae</name>
    <dbReference type="NCBI Taxonomy" id="1775881"/>
    <lineage>
        <taxon>Bacteria</taxon>
        <taxon>Pseudomonadati</taxon>
        <taxon>Pseudomonadota</taxon>
        <taxon>Alphaproteobacteria</taxon>
        <taxon>Rhodobacterales</taxon>
        <taxon>Roseobacteraceae</taxon>
        <taxon>Sulfitobacter</taxon>
    </lineage>
</organism>
<dbReference type="EMBL" id="CP116423">
    <property type="protein sequence ID" value="WCE71529.1"/>
    <property type="molecule type" value="Genomic_DNA"/>
</dbReference>
<evidence type="ECO:0000313" key="3">
    <source>
        <dbReference type="Proteomes" id="UP001210770"/>
    </source>
</evidence>
<protein>
    <submittedName>
        <fullName evidence="2">Uncharacterized protein</fullName>
    </submittedName>
</protein>
<feature type="region of interest" description="Disordered" evidence="1">
    <location>
        <begin position="145"/>
        <end position="205"/>
    </location>
</feature>
<name>A0AAX3LS16_9RHOB</name>
<dbReference type="RefSeq" id="WP_168613080.1">
    <property type="nucleotide sequence ID" value="NZ_CP116423.1"/>
</dbReference>
<accession>A0AAX3LS16</accession>
<feature type="compositionally biased region" description="Low complexity" evidence="1">
    <location>
        <begin position="186"/>
        <end position="197"/>
    </location>
</feature>
<feature type="region of interest" description="Disordered" evidence="1">
    <location>
        <begin position="1"/>
        <end position="44"/>
    </location>
</feature>
<reference evidence="2" key="1">
    <citation type="submission" date="2023-01" db="EMBL/GenBank/DDBJ databases">
        <title>Comparative genomic analysis of cold water coral derived Sulfitobacter faviae: insights into their metabolism and habitat adaptation.</title>
        <authorList>
            <person name="Guo Y."/>
            <person name="Lin S."/>
            <person name="Huang Z."/>
            <person name="Tang K."/>
            <person name="Wang X."/>
        </authorList>
    </citation>
    <scope>NUCLEOTIDE SEQUENCE</scope>
    <source>
        <strain evidence="2">SCSIO W_1865</strain>
    </source>
</reference>
<dbReference type="Proteomes" id="UP001210770">
    <property type="component" value="Chromosome"/>
</dbReference>
<gene>
    <name evidence="2" type="ORF">PL336_06765</name>
</gene>